<dbReference type="RefSeq" id="WP_065814458.1">
    <property type="nucleotide sequence ID" value="NZ_HG938354.1"/>
</dbReference>
<evidence type="ECO:0000256" key="1">
    <source>
        <dbReference type="SAM" id="MobiDB-lite"/>
    </source>
</evidence>
<dbReference type="KEGG" id="ngg:RG540_PA13790"/>
<gene>
    <name evidence="2" type="ORF">RG540_PA13790</name>
</gene>
<feature type="region of interest" description="Disordered" evidence="1">
    <location>
        <begin position="441"/>
        <end position="473"/>
    </location>
</feature>
<evidence type="ECO:0000313" key="2">
    <source>
        <dbReference type="EMBL" id="CDN52055.1"/>
    </source>
</evidence>
<accession>A0A068T3S8</accession>
<proteinExistence type="predicted"/>
<dbReference type="Pfam" id="PF13450">
    <property type="entry name" value="NAD_binding_8"/>
    <property type="match status" value="1"/>
</dbReference>
<dbReference type="Proteomes" id="UP000028181">
    <property type="component" value="Plasmid pHAMBI540a"/>
</dbReference>
<dbReference type="GO" id="GO:0008767">
    <property type="term" value="F:UDP-galactopyranose mutase activity"/>
    <property type="evidence" value="ECO:0007669"/>
    <property type="project" value="TreeGrafter"/>
</dbReference>
<dbReference type="GO" id="GO:0005829">
    <property type="term" value="C:cytosol"/>
    <property type="evidence" value="ECO:0007669"/>
    <property type="project" value="TreeGrafter"/>
</dbReference>
<dbReference type="PANTHER" id="PTHR21197">
    <property type="entry name" value="UDP-GALACTOPYRANOSE MUTASE"/>
    <property type="match status" value="1"/>
</dbReference>
<name>A0A068T3S8_NEOGA</name>
<dbReference type="PANTHER" id="PTHR21197:SF0">
    <property type="entry name" value="UDP-GALACTOPYRANOSE MUTASE"/>
    <property type="match status" value="1"/>
</dbReference>
<keyword evidence="2" id="KW-0614">Plasmid</keyword>
<dbReference type="InterPro" id="IPR036188">
    <property type="entry name" value="FAD/NAD-bd_sf"/>
</dbReference>
<geneLocation type="plasmid" evidence="3">
    <name>II</name>
</geneLocation>
<organism evidence="2 3">
    <name type="scientific">Neorhizobium galegae bv. orientalis str. HAMBI 540</name>
    <dbReference type="NCBI Taxonomy" id="1028800"/>
    <lineage>
        <taxon>Bacteria</taxon>
        <taxon>Pseudomonadati</taxon>
        <taxon>Pseudomonadota</taxon>
        <taxon>Alphaproteobacteria</taxon>
        <taxon>Hyphomicrobiales</taxon>
        <taxon>Rhizobiaceae</taxon>
        <taxon>Rhizobium/Agrobacterium group</taxon>
        <taxon>Neorhizobium</taxon>
    </lineage>
</organism>
<dbReference type="PATRIC" id="fig|1028800.3.peg.6026"/>
<dbReference type="HOGENOM" id="CLU_608113_0_0_5"/>
<sequence length="473" mass="53050">MQEAKFPTPQKAADLEYDAIVLGAGVSGLVSAAVLANQGCQQILVVDEYGHIGGNHMDWSTNGYTFDIGSLIFQDDSPLLTHFPELLPLYVPIEPRWGRLNPQKMVTDYPISLRDDILRAGAMGMMRIFGSVFYARLFQREMRNARDFSRYWIGAELLRRSGLESYMRRFYGIALDQIDIDLAKKRMLWISEHASLGNLAHRLFRRRRQGPTNKQLARPKSGFAPLYRLAQQNLENRGVQFALGVKPVAIDRLENGFQLRLEDRVITAGRLFSTIPIERVQALCAIERQHVLNTTTLISLYFSFRGERGFQQPIIYNFSHDGAWKRLTVYSDFYGQAHGREYFAVEVVADQPDSPVEMAELDFRAHVAANGLFRGDLKLEGAQVLTNAYPVYSRDAARQADEAIAALRAFGIQSYGRHGGFNYQPTARVSTLDAEAALGFERKVSQPPGAVEASSPQMEPAPSPLLISSPTTP</sequence>
<dbReference type="GO" id="GO:0050660">
    <property type="term" value="F:flavin adenine dinucleotide binding"/>
    <property type="evidence" value="ECO:0007669"/>
    <property type="project" value="TreeGrafter"/>
</dbReference>
<evidence type="ECO:0000313" key="3">
    <source>
        <dbReference type="Proteomes" id="UP000028181"/>
    </source>
</evidence>
<dbReference type="OrthoDB" id="7495318at2"/>
<protein>
    <submittedName>
        <fullName evidence="2">FAD binding protein</fullName>
    </submittedName>
</protein>
<dbReference type="Gene3D" id="3.50.50.60">
    <property type="entry name" value="FAD/NAD(P)-binding domain"/>
    <property type="match status" value="1"/>
</dbReference>
<feature type="compositionally biased region" description="Low complexity" evidence="1">
    <location>
        <begin position="464"/>
        <end position="473"/>
    </location>
</feature>
<dbReference type="SUPFAM" id="SSF51905">
    <property type="entry name" value="FAD/NAD(P)-binding domain"/>
    <property type="match status" value="1"/>
</dbReference>
<reference evidence="3" key="1">
    <citation type="journal article" date="2014" name="BMC Genomics">
        <title>Genome sequencing of two Neorhizobium galegae strains reveals a noeT gene responsible for the unusual acetylation of the nodulation factors.</title>
        <authorList>
            <person name="Osterman J."/>
            <person name="Marsh J."/>
            <person name="Laine P.K."/>
            <person name="Zeng Z."/>
            <person name="Alatalo E."/>
            <person name="Sullivan J.T."/>
            <person name="Young J.P."/>
            <person name="Thomas-Oates J."/>
            <person name="Paulin L."/>
            <person name="Lindstrom K."/>
        </authorList>
    </citation>
    <scope>NUCLEOTIDE SEQUENCE [LARGE SCALE GENOMIC DNA]</scope>
    <source>
        <strain evidence="3">HAMBI 540</strain>
    </source>
</reference>
<keyword evidence="3" id="KW-1185">Reference proteome</keyword>
<dbReference type="eggNOG" id="COG1232">
    <property type="taxonomic scope" value="Bacteria"/>
</dbReference>
<dbReference type="AlphaFoldDB" id="A0A068T3S8"/>
<dbReference type="EMBL" id="HG938354">
    <property type="protein sequence ID" value="CDN52055.1"/>
    <property type="molecule type" value="Genomic_DNA"/>
</dbReference>
<dbReference type="GeneID" id="24261414"/>